<protein>
    <recommendedName>
        <fullName evidence="13">Aurora kinase</fullName>
        <ecNumber evidence="13">2.7.11.1</ecNumber>
    </recommendedName>
</protein>
<dbReference type="PROSITE" id="PS00108">
    <property type="entry name" value="PROTEIN_KINASE_ST"/>
    <property type="match status" value="1"/>
</dbReference>
<dbReference type="GO" id="GO:0030496">
    <property type="term" value="C:midbody"/>
    <property type="evidence" value="ECO:0007669"/>
    <property type="project" value="UniProtKB-SubCell"/>
</dbReference>
<dbReference type="FunFam" id="1.10.510.10:FF:000235">
    <property type="entry name" value="Serine/threonine-protein kinase ark1"/>
    <property type="match status" value="1"/>
</dbReference>
<comment type="caution">
    <text evidence="16">The sequence shown here is derived from an EMBL/GenBank/DDBJ whole genome shotgun (WGS) entry which is preliminary data.</text>
</comment>
<reference evidence="16 17" key="1">
    <citation type="submission" date="2024-03" db="EMBL/GenBank/DDBJ databases">
        <title>The genome assembly and annotation of the cricket Gryllus longicercus Weissman &amp; Gray.</title>
        <authorList>
            <person name="Szrajer S."/>
            <person name="Gray D."/>
            <person name="Ylla G."/>
        </authorList>
    </citation>
    <scope>NUCLEOTIDE SEQUENCE [LARGE SCALE GENOMIC DNA]</scope>
    <source>
        <strain evidence="16">DAG 2021-001</strain>
        <tissue evidence="16">Whole body minus gut</tissue>
    </source>
</reference>
<evidence type="ECO:0000313" key="16">
    <source>
        <dbReference type="EMBL" id="KAK7868574.1"/>
    </source>
</evidence>
<evidence type="ECO:0000259" key="15">
    <source>
        <dbReference type="PROSITE" id="PS50011"/>
    </source>
</evidence>
<evidence type="ECO:0000256" key="4">
    <source>
        <dbReference type="ARBA" id="ARBA00022741"/>
    </source>
</evidence>
<comment type="subcellular location">
    <subcellularLocation>
        <location evidence="1">Midbody</location>
    </subcellularLocation>
</comment>
<dbReference type="InterPro" id="IPR011009">
    <property type="entry name" value="Kinase-like_dom_sf"/>
</dbReference>
<dbReference type="EMBL" id="JAZDUA010000091">
    <property type="protein sequence ID" value="KAK7868574.1"/>
    <property type="molecule type" value="Genomic_DNA"/>
</dbReference>
<evidence type="ECO:0000313" key="17">
    <source>
        <dbReference type="Proteomes" id="UP001378592"/>
    </source>
</evidence>
<evidence type="ECO:0000256" key="14">
    <source>
        <dbReference type="SAM" id="MobiDB-lite"/>
    </source>
</evidence>
<name>A0AAN9ZAJ1_9ORTH</name>
<keyword evidence="3 13" id="KW-0808">Transferase</keyword>
<keyword evidence="5 13" id="KW-0418">Kinase</keyword>
<feature type="active site" description="Proton acceptor" evidence="9">
    <location>
        <position position="442"/>
    </location>
</feature>
<feature type="domain" description="Protein kinase" evidence="15">
    <location>
        <begin position="317"/>
        <end position="569"/>
    </location>
</feature>
<dbReference type="PANTHER" id="PTHR24350">
    <property type="entry name" value="SERINE/THREONINE-PROTEIN KINASE IAL-RELATED"/>
    <property type="match status" value="1"/>
</dbReference>
<keyword evidence="6 10" id="KW-0067">ATP-binding</keyword>
<proteinExistence type="inferred from homology"/>
<evidence type="ECO:0000256" key="8">
    <source>
        <dbReference type="ARBA" id="ARBA00048679"/>
    </source>
</evidence>
<dbReference type="InterPro" id="IPR017441">
    <property type="entry name" value="Protein_kinase_ATP_BS"/>
</dbReference>
<comment type="catalytic activity">
    <reaction evidence="8 13">
        <text>L-seryl-[protein] + ATP = O-phospho-L-seryl-[protein] + ADP + H(+)</text>
        <dbReference type="Rhea" id="RHEA:17989"/>
        <dbReference type="Rhea" id="RHEA-COMP:9863"/>
        <dbReference type="Rhea" id="RHEA-COMP:11604"/>
        <dbReference type="ChEBI" id="CHEBI:15378"/>
        <dbReference type="ChEBI" id="CHEBI:29999"/>
        <dbReference type="ChEBI" id="CHEBI:30616"/>
        <dbReference type="ChEBI" id="CHEBI:83421"/>
        <dbReference type="ChEBI" id="CHEBI:456216"/>
        <dbReference type="EC" id="2.7.11.1"/>
    </reaction>
</comment>
<evidence type="ECO:0000256" key="5">
    <source>
        <dbReference type="ARBA" id="ARBA00022777"/>
    </source>
</evidence>
<feature type="binding site" evidence="12">
    <location>
        <position position="350"/>
    </location>
    <ligand>
        <name>ATP</name>
        <dbReference type="ChEBI" id="CHEBI:30616"/>
    </ligand>
</feature>
<keyword evidence="2 13" id="KW-0723">Serine/threonine-protein kinase</keyword>
<dbReference type="InterPro" id="IPR030616">
    <property type="entry name" value="Aur-like"/>
</dbReference>
<dbReference type="SUPFAM" id="SSF56112">
    <property type="entry name" value="Protein kinase-like (PK-like)"/>
    <property type="match status" value="1"/>
</dbReference>
<dbReference type="Pfam" id="PF00069">
    <property type="entry name" value="Pkinase"/>
    <property type="match status" value="1"/>
</dbReference>
<evidence type="ECO:0000256" key="3">
    <source>
        <dbReference type="ARBA" id="ARBA00022679"/>
    </source>
</evidence>
<feature type="region of interest" description="Disordered" evidence="14">
    <location>
        <begin position="159"/>
        <end position="181"/>
    </location>
</feature>
<evidence type="ECO:0000256" key="2">
    <source>
        <dbReference type="ARBA" id="ARBA00022527"/>
    </source>
</evidence>
<dbReference type="FunFam" id="3.30.200.20:FF:000042">
    <property type="entry name" value="Aurora kinase A"/>
    <property type="match status" value="1"/>
</dbReference>
<dbReference type="GO" id="GO:0005524">
    <property type="term" value="F:ATP binding"/>
    <property type="evidence" value="ECO:0007669"/>
    <property type="project" value="UniProtKB-UniRule"/>
</dbReference>
<evidence type="ECO:0000256" key="7">
    <source>
        <dbReference type="ARBA" id="ARBA00047899"/>
    </source>
</evidence>
<dbReference type="Proteomes" id="UP001378592">
    <property type="component" value="Unassembled WGS sequence"/>
</dbReference>
<dbReference type="AlphaFoldDB" id="A0AAN9ZAJ1"/>
<feature type="region of interest" description="Disordered" evidence="14">
    <location>
        <begin position="1"/>
        <end position="51"/>
    </location>
</feature>
<comment type="catalytic activity">
    <reaction evidence="7 13">
        <text>L-threonyl-[protein] + ATP = O-phospho-L-threonyl-[protein] + ADP + H(+)</text>
        <dbReference type="Rhea" id="RHEA:46608"/>
        <dbReference type="Rhea" id="RHEA-COMP:11060"/>
        <dbReference type="Rhea" id="RHEA-COMP:11605"/>
        <dbReference type="ChEBI" id="CHEBI:15378"/>
        <dbReference type="ChEBI" id="CHEBI:30013"/>
        <dbReference type="ChEBI" id="CHEBI:30616"/>
        <dbReference type="ChEBI" id="CHEBI:61977"/>
        <dbReference type="ChEBI" id="CHEBI:456216"/>
        <dbReference type="EC" id="2.7.11.1"/>
    </reaction>
</comment>
<gene>
    <name evidence="16" type="ORF">R5R35_009466</name>
</gene>
<evidence type="ECO:0000256" key="9">
    <source>
        <dbReference type="PIRSR" id="PIRSR630616-1"/>
    </source>
</evidence>
<dbReference type="GO" id="GO:0032506">
    <property type="term" value="P:cytokinetic process"/>
    <property type="evidence" value="ECO:0007669"/>
    <property type="project" value="UniProtKB-ARBA"/>
</dbReference>
<feature type="cross-link" description="Glycyl lysine isopeptide (Lys-Gly) (interchain with G-Cter in SUMO2)" evidence="11">
    <location>
        <position position="444"/>
    </location>
</feature>
<organism evidence="16 17">
    <name type="scientific">Gryllus longicercus</name>
    <dbReference type="NCBI Taxonomy" id="2509291"/>
    <lineage>
        <taxon>Eukaryota</taxon>
        <taxon>Metazoa</taxon>
        <taxon>Ecdysozoa</taxon>
        <taxon>Arthropoda</taxon>
        <taxon>Hexapoda</taxon>
        <taxon>Insecta</taxon>
        <taxon>Pterygota</taxon>
        <taxon>Neoptera</taxon>
        <taxon>Polyneoptera</taxon>
        <taxon>Orthoptera</taxon>
        <taxon>Ensifera</taxon>
        <taxon>Gryllidea</taxon>
        <taxon>Grylloidea</taxon>
        <taxon>Gryllidae</taxon>
        <taxon>Gryllinae</taxon>
        <taxon>Gryllus</taxon>
    </lineage>
</organism>
<dbReference type="InterPro" id="IPR000719">
    <property type="entry name" value="Prot_kinase_dom"/>
</dbReference>
<dbReference type="GO" id="GO:0006325">
    <property type="term" value="P:chromatin organization"/>
    <property type="evidence" value="ECO:0007669"/>
    <property type="project" value="UniProtKB-ARBA"/>
</dbReference>
<evidence type="ECO:0000256" key="10">
    <source>
        <dbReference type="PIRSR" id="PIRSR630616-2"/>
    </source>
</evidence>
<evidence type="ECO:0000256" key="1">
    <source>
        <dbReference type="ARBA" id="ARBA00004214"/>
    </source>
</evidence>
<accession>A0AAN9ZAJ1</accession>
<feature type="binding site" evidence="10">
    <location>
        <position position="327"/>
    </location>
    <ligand>
        <name>ATP</name>
        <dbReference type="ChEBI" id="CHEBI:30616"/>
    </ligand>
</feature>
<feature type="binding site" evidence="10">
    <location>
        <begin position="395"/>
        <end position="397"/>
    </location>
    <ligand>
        <name>ATP</name>
        <dbReference type="ChEBI" id="CHEBI:30616"/>
    </ligand>
</feature>
<dbReference type="Gene3D" id="3.30.200.20">
    <property type="entry name" value="Phosphorylase Kinase, domain 1"/>
    <property type="match status" value="1"/>
</dbReference>
<dbReference type="GO" id="GO:0030261">
    <property type="term" value="P:chromosome condensation"/>
    <property type="evidence" value="ECO:0007669"/>
    <property type="project" value="UniProtKB-ARBA"/>
</dbReference>
<keyword evidence="17" id="KW-1185">Reference proteome</keyword>
<dbReference type="Gene3D" id="1.10.510.10">
    <property type="entry name" value="Transferase(Phosphotransferase) domain 1"/>
    <property type="match status" value="1"/>
</dbReference>
<dbReference type="SMART" id="SM00220">
    <property type="entry name" value="S_TKc"/>
    <property type="match status" value="1"/>
</dbReference>
<sequence>MPCGKENICTNQPKKPSVPAPRKRTNSAPTRQKPEYGSTKQTVPQGNVKKPAFPVVDRGLCPCVPGKPLKTQVLNKPQPVKPIGTGEKFAPKNTCSVKVTGPLKVQITVSKPPVKASLSSAKEVPSSGVNVNSNKKTHVRSASAKLAYSISKPGFVCPKKSDGPASSKTNVDKKPLEKTSTCSKVQSNPVEIKQKADNEANIANKKSTQQSVNDLASKVASKLTLPSHENIVAQPQSCQVGVELSVVAHNSESEVKEDTNSLLLPSSIQQVDKKAEDPNSLQLPSIIQVNKKNEDSKSETISNKQDSVRGKWKLTDFDIGRPLGKGKFGNVYLAREKKSKFIVALKVIFKTQIQKANVEHQLRREIEIQAHLRHPNILNLYGYFHDDSRVYIILEFAPKGELYKELQNQPEKRFDEIRTAHYVSQLADALRYLHSKKVIHRDIKPENLLLGMKGELKIADFGWSVHSPSSRRETLCGTLDYLPPEMVRGATHDEKVDLWSLGVLCYELLVGKPPFETPTYEETYVRISRAEYVYPQYVSSKARDLISKLLVVDPMGRLLLDAVLTHPWILENTKAKSDDV</sequence>
<dbReference type="GO" id="GO:0004674">
    <property type="term" value="F:protein serine/threonine kinase activity"/>
    <property type="evidence" value="ECO:0007669"/>
    <property type="project" value="UniProtKB-KW"/>
</dbReference>
<keyword evidence="4 10" id="KW-0547">Nucleotide-binding</keyword>
<feature type="binding site" evidence="10">
    <location>
        <position position="460"/>
    </location>
    <ligand>
        <name>ATP</name>
        <dbReference type="ChEBI" id="CHEBI:30616"/>
    </ligand>
</feature>
<evidence type="ECO:0000256" key="12">
    <source>
        <dbReference type="PROSITE-ProRule" id="PRU10141"/>
    </source>
</evidence>
<evidence type="ECO:0000256" key="13">
    <source>
        <dbReference type="RuleBase" id="RU367134"/>
    </source>
</evidence>
<dbReference type="InterPro" id="IPR008271">
    <property type="entry name" value="Ser/Thr_kinase_AS"/>
</dbReference>
<dbReference type="PROSITE" id="PS00107">
    <property type="entry name" value="PROTEIN_KINASE_ATP"/>
    <property type="match status" value="1"/>
</dbReference>
<evidence type="ECO:0000256" key="6">
    <source>
        <dbReference type="ARBA" id="ARBA00022840"/>
    </source>
</evidence>
<dbReference type="CDD" id="cd14007">
    <property type="entry name" value="STKc_Aurora"/>
    <property type="match status" value="1"/>
</dbReference>
<feature type="binding site" evidence="10">
    <location>
        <begin position="446"/>
        <end position="447"/>
    </location>
    <ligand>
        <name>ATP</name>
        <dbReference type="ChEBI" id="CHEBI:30616"/>
    </ligand>
</feature>
<dbReference type="PROSITE" id="PS50011">
    <property type="entry name" value="PROTEIN_KINASE_DOM"/>
    <property type="match status" value="1"/>
</dbReference>
<evidence type="ECO:0000256" key="11">
    <source>
        <dbReference type="PIRSR" id="PIRSR630616-3"/>
    </source>
</evidence>
<comment type="similarity">
    <text evidence="13">Belongs to the protein kinase superfamily. Ser/Thr protein kinase family. Aurora subfamily.</text>
</comment>
<dbReference type="EC" id="2.7.11.1" evidence="13"/>
<feature type="binding site" evidence="10">
    <location>
        <position position="346"/>
    </location>
    <ligand>
        <name>ATP</name>
        <dbReference type="ChEBI" id="CHEBI:30616"/>
    </ligand>
</feature>
<dbReference type="GO" id="GO:0000070">
    <property type="term" value="P:mitotic sister chromatid segregation"/>
    <property type="evidence" value="ECO:0007669"/>
    <property type="project" value="UniProtKB-ARBA"/>
</dbReference>